<reference evidence="3 4" key="1">
    <citation type="submission" date="2022-12" db="EMBL/GenBank/DDBJ databases">
        <title>Genomic features and morphological characterization of a novel Knufia sp. strain isolated from spacecraft assembly facility.</title>
        <authorList>
            <person name="Teixeira M."/>
            <person name="Chander A.M."/>
            <person name="Stajich J.E."/>
            <person name="Venkateswaran K."/>
        </authorList>
    </citation>
    <scope>NUCLEOTIDE SEQUENCE [LARGE SCALE GENOMIC DNA]</scope>
    <source>
        <strain evidence="3 4">FJI-L2-BK-P2</strain>
    </source>
</reference>
<dbReference type="SUPFAM" id="SSF51905">
    <property type="entry name" value="FAD/NAD(P)-binding domain"/>
    <property type="match status" value="1"/>
</dbReference>
<name>A0AAN8F7I8_9EURO</name>
<comment type="caution">
    <text evidence="3">The sequence shown here is derived from an EMBL/GenBank/DDBJ whole genome shotgun (WGS) entry which is preliminary data.</text>
</comment>
<dbReference type="AlphaFoldDB" id="A0AAN8F7I8"/>
<sequence>MVPLPTFDPTPYHHPLITERSIDAPRPLKLIYIGAGVSGITAAILFPKYIPNLTLAIYDKNPDVGGTWFENRYPGVACDIPAHSYQLSFESDVDWSSFYAGGAEILEYWRRVAGKYDVRRFMRFGCRCVGARWDEGSCKWVVRFERVDERGEVVEGSEFEDVGDVLMTGTGALNQWRWPEIEGLKGFGGKLMHSADYDGEYDVTGKSIAVIGAGSSGIQIVPTLQKKVKHMDHYVRGRTWIAASFGHDLVEERNNGQDGNFTYTDEEKEAWRKDPASYVKYRKALEVGMQGGFSVTHRDTIEHTTARNAFDKAMRDRLKTKPEIVEHMLPDFPPLCKRLTPGPGYLEALCAENVDVIPQQIDHIDETGIVTKDGKHRPVDAIICATGFDTSFQGRFPVIGRNGQNLQDRYRTRPETYLSVCTDGFPNYFQSLGPNAGVGNGNLLVIIESVHRYVGQILQKLSMENVKTIEPKPQAVKNFTEYCDAFFKRTVFSAECGAWYKTSPPGTDPSQRKFGRVTALWPGSSIHAIKALAKPRFEDFEMENVDENEFGWFGDGWAVAEKEQDAEGLSWYLNETRFLHEQLPDLGRIDEDRNRLNGLRKGEIDTDIKAPDVFST</sequence>
<evidence type="ECO:0000256" key="2">
    <source>
        <dbReference type="ARBA" id="ARBA00010139"/>
    </source>
</evidence>
<proteinExistence type="inferred from homology"/>
<accession>A0AAN8F7I8</accession>
<keyword evidence="4" id="KW-1185">Reference proteome</keyword>
<evidence type="ECO:0000313" key="3">
    <source>
        <dbReference type="EMBL" id="KAK5958393.1"/>
    </source>
</evidence>
<evidence type="ECO:0000313" key="4">
    <source>
        <dbReference type="Proteomes" id="UP001316803"/>
    </source>
</evidence>
<comment type="cofactor">
    <cofactor evidence="1">
        <name>FAD</name>
        <dbReference type="ChEBI" id="CHEBI:57692"/>
    </cofactor>
</comment>
<dbReference type="Pfam" id="PF13450">
    <property type="entry name" value="NAD_binding_8"/>
    <property type="match status" value="1"/>
</dbReference>
<evidence type="ECO:0008006" key="5">
    <source>
        <dbReference type="Google" id="ProtNLM"/>
    </source>
</evidence>
<dbReference type="EMBL" id="JAKLMC020000001">
    <property type="protein sequence ID" value="KAK5958393.1"/>
    <property type="molecule type" value="Genomic_DNA"/>
</dbReference>
<gene>
    <name evidence="3" type="ORF">OHC33_000235</name>
</gene>
<dbReference type="InterPro" id="IPR051209">
    <property type="entry name" value="FAD-bind_Monooxygenase_sf"/>
</dbReference>
<dbReference type="InterPro" id="IPR036188">
    <property type="entry name" value="FAD/NAD-bd_sf"/>
</dbReference>
<dbReference type="PRINTS" id="PR00368">
    <property type="entry name" value="FADPNR"/>
</dbReference>
<dbReference type="PANTHER" id="PTHR42877:SF7">
    <property type="entry name" value="FLAVIN-BINDING MONOOXYGENASE-RELATED"/>
    <property type="match status" value="1"/>
</dbReference>
<dbReference type="PANTHER" id="PTHR42877">
    <property type="entry name" value="L-ORNITHINE N(5)-MONOOXYGENASE-RELATED"/>
    <property type="match status" value="1"/>
</dbReference>
<organism evidence="3 4">
    <name type="scientific">Knufia fluminis</name>
    <dbReference type="NCBI Taxonomy" id="191047"/>
    <lineage>
        <taxon>Eukaryota</taxon>
        <taxon>Fungi</taxon>
        <taxon>Dikarya</taxon>
        <taxon>Ascomycota</taxon>
        <taxon>Pezizomycotina</taxon>
        <taxon>Eurotiomycetes</taxon>
        <taxon>Chaetothyriomycetidae</taxon>
        <taxon>Chaetothyriales</taxon>
        <taxon>Trichomeriaceae</taxon>
        <taxon>Knufia</taxon>
    </lineage>
</organism>
<dbReference type="Proteomes" id="UP001316803">
    <property type="component" value="Unassembled WGS sequence"/>
</dbReference>
<evidence type="ECO:0000256" key="1">
    <source>
        <dbReference type="ARBA" id="ARBA00001974"/>
    </source>
</evidence>
<comment type="similarity">
    <text evidence="2">Belongs to the FAD-binding monooxygenase family.</text>
</comment>
<protein>
    <recommendedName>
        <fullName evidence="5">Flavin-binding monooxygenase</fullName>
    </recommendedName>
</protein>
<dbReference type="Gene3D" id="3.50.50.60">
    <property type="entry name" value="FAD/NAD(P)-binding domain"/>
    <property type="match status" value="2"/>
</dbReference>